<feature type="region of interest" description="Disordered" evidence="2">
    <location>
        <begin position="6607"/>
        <end position="6633"/>
    </location>
</feature>
<feature type="region of interest" description="Disordered" evidence="2">
    <location>
        <begin position="7387"/>
        <end position="7458"/>
    </location>
</feature>
<feature type="active site" evidence="1">
    <location>
        <position position="4604"/>
    </location>
</feature>
<feature type="region of interest" description="Disordered" evidence="2">
    <location>
        <begin position="298"/>
        <end position="853"/>
    </location>
</feature>
<dbReference type="SUPFAM" id="SSF81767">
    <property type="entry name" value="Pre-protein crosslinking domain of SecA"/>
    <property type="match status" value="1"/>
</dbReference>
<feature type="compositionally biased region" description="Polar residues" evidence="2">
    <location>
        <begin position="6769"/>
        <end position="6789"/>
    </location>
</feature>
<dbReference type="Pfam" id="PF07517">
    <property type="entry name" value="SecA_DEAD"/>
    <property type="match status" value="1"/>
</dbReference>
<feature type="compositionally biased region" description="Low complexity" evidence="2">
    <location>
        <begin position="5334"/>
        <end position="5352"/>
    </location>
</feature>
<evidence type="ECO:0000256" key="1">
    <source>
        <dbReference type="PROSITE-ProRule" id="PRU00239"/>
    </source>
</evidence>
<feature type="compositionally biased region" description="Low complexity" evidence="2">
    <location>
        <begin position="442"/>
        <end position="467"/>
    </location>
</feature>
<dbReference type="GO" id="GO:0006508">
    <property type="term" value="P:proteolysis"/>
    <property type="evidence" value="ECO:0007669"/>
    <property type="project" value="UniProtKB-KW"/>
</dbReference>
<evidence type="ECO:0008006" key="8">
    <source>
        <dbReference type="Google" id="ProtNLM"/>
    </source>
</evidence>
<feature type="compositionally biased region" description="Basic and acidic residues" evidence="2">
    <location>
        <begin position="891"/>
        <end position="900"/>
    </location>
</feature>
<feature type="compositionally biased region" description="Low complexity" evidence="2">
    <location>
        <begin position="412"/>
        <end position="424"/>
    </location>
</feature>
<dbReference type="InterPro" id="IPR003540">
    <property type="entry name" value="ADP-ribosyltransferase"/>
</dbReference>
<feature type="region of interest" description="Disordered" evidence="2">
    <location>
        <begin position="2422"/>
        <end position="2522"/>
    </location>
</feature>
<dbReference type="PROSITE" id="PS50802">
    <property type="entry name" value="OTU"/>
    <property type="match status" value="1"/>
</dbReference>
<feature type="compositionally biased region" description="Gly residues" evidence="2">
    <location>
        <begin position="322"/>
        <end position="332"/>
    </location>
</feature>
<dbReference type="GO" id="GO:0004198">
    <property type="term" value="F:calcium-dependent cysteine-type endopeptidase activity"/>
    <property type="evidence" value="ECO:0007669"/>
    <property type="project" value="InterPro"/>
</dbReference>
<feature type="domain" description="Calpain catalytic" evidence="3">
    <location>
        <begin position="4256"/>
        <end position="4606"/>
    </location>
</feature>
<dbReference type="InterPro" id="IPR038765">
    <property type="entry name" value="Papain-like_cys_pep_sf"/>
</dbReference>
<evidence type="ECO:0000313" key="6">
    <source>
        <dbReference type="EMBL" id="QIS02316.1"/>
    </source>
</evidence>
<feature type="region of interest" description="Disordered" evidence="2">
    <location>
        <begin position="888"/>
        <end position="937"/>
    </location>
</feature>
<feature type="domain" description="Calpain catalytic" evidence="3">
    <location>
        <begin position="2168"/>
        <end position="2271"/>
    </location>
</feature>
<sequence>MSVPDAIAQSDIKLPENLHWLSFVAGGEWPTGSENGMFALSDAWSEASAALAALENGIEDAINDVLAAYPSAAELNSSMVQTLKHLTDESGDASLQAIAKSMNDLAKSCDQVGCAIQENKIMIIVGLVQLVWEIAVAWLFPPTAPVQEVVLIAWYQVLFRWLKQTVLFMVVAALKAMGQQMILNILLQLGQMAAGHRDGFDGKALGQYALGGALGGAFGSLFGKIGGDLFKLAGGKIFRSEFDKRWQQLLVGFVEGGAGGVGGMVGGGVANQIINGGPFELDPRMLGAGAAGAFAGGARGWRSSGVKPHFDTPETPTLRPSPGGGPVLGDDGGSAPPPTSKIEGPPNGSTPTDQPPPSGRDEISSPGSTSGGRAEAHDQSSSGAGQRDGSVAANSGGATGRDTSASGGGTSSGSPSSGSSDASGQQNSTGRNGQAGDSVGEASGTRSGAGASGSTVGSGDSAATTPGTGAGAAGTGASGAVGSGSGASGAAASAGAVGSGGSSTAGAAGSGSGASATGTSSATGANQAGSNANASGTGGSNANATNAGGSQGNPARAGAPGAGSAGTPQSSSVGASAPTPARASSASNDQGPTGVDARTSGSTAPPANRPSAPEQASVQSKAGAPDPQPSGARPKTADTQQNGGDRSPAGTERTPSSVKPRAGDSTRSSATADSRAGGAGRQDGEAGPASAGTRKRGNSDAVDAPDVGRRGDANPANPSGRAGGEGDDGTPVGAKGAARADAPEGVGNKGDSDAVAAPVAGGKGEAHSGDASDGVGGKGNPRSDEGVESGSRDDGSPTGTRSAASTDAAGSAGPRARASDGAVADEHGPAGTARVQTEDGHPETGGAGRSDARWRRVDAALLGPVWPGGKAFLRYLIPMQDTIGLIRGAKSPHEGRDPYREPAGNDLELRPGFGQKKPSGGKIDDDSTPGYDKPLSRGVYRLTAEEMAEYRYVCGPDGRWVRDPDVPVRQSDDATDTAQRPDRSNSSGSEDESDGSSAPTSSASNSGSRQSNAASRGDSDSDMVPESGTPMTKLPRSGPLLERWAGRSAPVMRTVIGDHDGNWYISDLPHESFHHAGVYTAFKAQFVDGKMTAVYDWAGAYRPAPARVQSALGAHYDEIAHYNHNGHRYTAADREKWPPAAAPTPRAADRDPASDADDQADRDAETTPPESESAANRPPLPDGMAWDRIDGLGSDPRVLTKEQFRTATTAEADLVVLGDETTAYYIRRRSDAAVEDGDAPDTGWRRVDTDEPVERSLDDLLADPRLTSVRMPGEAEVSLADPVPPRDFEAVAHRLVEEYQPQDWSGLSRDDLREALAGGKFHSSTDPDEVAAYERAVTATIELIRRETAKPDGDGGKTLYFTQVMAAMAMRHGPINMAAGEGKTLAFLADAILHVGSGESLQVFTTRDTLAHDAYTLYQKVLGPYGFKIGRMNPDDGPDNAYPVQEDGEPTVYIGTLNDAGFGHLRGKVVPGRMAVLDEIDEALVHAETTWIISDGVAQPAPAGTVDAVIRAKQFLDQQLESGALRPEHFGRGPEQIGGPARLTEEGLATVTKLLDPDGSADPQVLEAEVRRINSAATARWEFVENDHYIIDRSEGKIVIIDQTTHGLLRDPKTATESRWNGGLAQAVEAKHGLQIRADSSGSRSVTAGELFSDENYTTVSGASGTAEGVAGALSDRYGMPDVVEIPRYRASKLRFLEDVLSVDQAGKHRQIADHVAAEYGPDAQPQLVIVNRNSEAAPISALLTARNVEHTVVDAQWFLDNGVHAQDRLTAIFAEAGERGKVLVINRQGGRGVDIAVSDAVSATGGLKVLVSGRSSLHDIDIQAENRAARNGQEGSVRYFMAADDTLFAHSPQHAVTVTRYTDAVAAHERAETRHQQAQTTHETLAASKRPVDSGRLDQARADLEATRVARDRAHTERRAAEADMVELVSTLQRHNGAHLARTNLASMQGALAQAEQSASIPAPAPAIAPSPPVPETIDQDGPGPTRDDPPAADVPGDRAPELDMRTPPADMTPTMPVTVGEFPHATVLFNDSTGRLVTLDTMDPLPVLPSDERDGVRVQLPDGASVVISAELSASVFRRVTGPDGAEQVVPVTTGVFVTDNDGDVLQLLPTTARVRPDPGHEGMMQVDPGGGIGWLSVVPERLGIDVRPSAGALFGGVDGLPAIEDLRNGVAATSYLLSDLRALATRVPGLIKDMIRVRTDADGKRLFSVRFFDAAQGRWVWVTVDDTFYADASGALPYGVEQPGQPLWPAVFEKAFAVFRGGEKGFAGVGTGRARIATEATESSVASLEVSHGVLASIVREPGLLAMLLEWANRFFATSVRGTVDATRKAFAEFLIREVATATDRVGAVLDEQGLTPDLLAALEHTELTVLLGERTADAVREALAQRPETGGRAEFLAYLGAHWRASVAALPGQLDAWKSDAETNDGPIAQRADEQPDRPSSNDGTEAVVERATEATTPAALGTTPAAPGTTPPALGTTPPALGTTPATTLGSAIDGTAHQPTGIDQSTAAGGPSAVAASGTHSASVLGLRGPVRQHASSAARQFVPPPELPSELTMSGSVVDLRNRADQTVHWWDQHGGRWWNALRFNTLPPAEQYELVTRYHRLRKLDGIPVGVRDTLNRTYLRAELSRLTEREQAGQLTANEQRLISVVRAVDSTLTDAGQVAAWVAERSGIATPQVFLQRFEPQAFGGTGSLILSFGDTDLARSVVWHVPGAEQSAGPTLRPGLELGADRYAALEHQDARGRSAVVVWLGHGGVSGSDRGTRARRWVSSPLVSGRQRFADALTTFGVMRHGMERRGLLRRPESVEVVDRRWGTTVERTGRGMDPLWNAELSLPRAELHLTDPVVFTSTEPLTRGRQVRLAAGTTVPMYRSPDRPDQVLVRDPAATDDATAWHAVPERMFGTVVPTLVWLGGPLFAPDGIPRETDVVWDNTEIHSGAQYLHAELIDLVRERPGWVRRMVRERPDGVFEVRFTAPDGTAQRVAVDRRFYAYDGRIAYGAHVPGQPLWPAVLEKAWTLLRGPALGDAGEGAEFGAVLRGGATVLDDAMVGARLPSATTALRPAGEWAPAGRWRAGSGVESREIAHPMRMDERTLTRVLGDARVARKILSHKDSWRARRMVAGNLEIWEDARARLSWFRAEGIDTDPLWSFLQTARMYDDAAFARALMRTLGTEGWPYAGPLRELREHLRECGPAVWRGWPAVFDALLHAESATQFTNWMRHNDVRTEAGFREFLRQQLPPGDFERPALRLLLDSMSDWESDAPQGDTPLTRMAGGKIRRLFERSSTLVVATRPRWVTSPADTTLLGDYRYLVSDVVYDESTATVTEVLLLDESNRQTTVPARHFNQFAVFSAFGSSERQTRRAARMWVPPSVESPISFAPLGEWSNEPSLEPAAIGPRPRRLAGPIFAAGGPTEADLAHLPDWSVTRELRARVATAGSIANMVRFVVAVGDHAVAVRGDIIYARGNRVDSAGNVVHDATGDVVTDYVGNPVGDGVGNIVRDSDSGLVIDNAAVLGLDVLLTVAGAPRWVRVGRSTALRVSQPDHAPIWPLLLLEAHVAVHGNDRVDAARTSHPPADPGYLVFERQQGPLLLEQGLPADVAAGTAPAASQDSATVVGFTGVHAASAAQTPGVWASMRGGAEAATVVASSSALVEGVRAPRGGVWKSMPGDGNCLFHALATLLGMNDEGAHDDLRAAVVEGLSVKADRQWAELFGAFRPGEPEAVRQASFVQQLSNLLRDKMFREPAAEFLLPFLVRELGLNVDIVRPAVDGVPGVTTALRHGGGRPVFTLLRATGAGDGHYHVAVDTDGAPLRQPLLDRSVTATEPATDRFGDRKPIAHNQIRASARILLDHRFAQEMAAAQCDGTAAGLVAVREQLARSEHRTDRLAARVLDRFVLASEDVRVGLAELEGRRFDPTIEQLRALCAAGLELRRVAPDGNCLFTAFVTAVNSHKDPASVRAEALDHIRANRQRFLDLYHPAGVEQERERAARFERELAELGVDGAFNNDLADLLIKAIQESQSLPRPIVVVDERFAPPVDDLADADCVLVRVDYAGGHYHAATGAYSGLDSMLALPQDWLEPRQAPTAPAWSASSARQAPSLAEAGAVRAVPFPARVVTNGTLKVTLSDGELYEFRSGAIDKDWFLRDIKTGEIWVSTTTGTGRAMIDPTAWPDLEVRIDPPGDMAELRWSGANPGLRFAAVGDRAPVAIEDGATWLALFTADGGLVVQDPNRTDGRWYRVPVALEDVLTLVVPANRNASPLFDNDMPSPNDVEQGTIGDCYLLSVLKNMATHAPWAIKEMIHEYEDGTVGVRLFRADGPTWVHVDKKIYINRYTRHGHYAGHRAGYPIWPALIEKAYAAEFGGHLGYLGISKGGEIAYAASALRQGFQETGSAGRVLPPITTGSSFFFLHPSGFGPDALHEQFGPRDGAGRDVDPKREFATALVSAMAQRQRLLETTLDALGRQYAPTDAAYLSVLRQFESDHEFQTPLGMDRLMRETFDRDGVSKWAVERARINRYMDDIYATETHLRSAARYPILAREFAARIDYALSRGDQVLLGTPLFGPGKENTSLVPGLVGTHAYSVIGVEHDARGNPVRVVMDNPWNMYPAAVPGPGIEYRPNIGRGVIAVDVEHLAKFDRVATQGRATAALHVAEFRYHAAVNHAAVPDAVETVAEVGDSLRGGADETTVATELNRVVEGVAAPAGLVWKSMPGGGNCLFHAMAAMLRMPGETAHEDLRAEVVVALHQRAAGAWNGFFDGFLDDAPEAERRKAFQEQLAVLLQDGAYQDAAAEFFLPYVVRTLELNVDIARPGHLIEHLRYGADGPVHTVLRATGDGAGHYHVAVGADGVVPAEPDPGQIGSNGVRRFETNSDGARYATRYLAGMRDFQGTEWFAVRQAVHAYERNTWVNLILRSIAGVDSVEAEIGAYVERLRQAVRAIEELKGEDHYALPTVEELEEDRTLLIEDGATVETSARLRLIEEVLNDARRDTRLADLQEKEELYDSLLDYYGVDEVTPAPVLRQARLLDQATVRSLRLFEPIQVIRVVETIGFMLDADGQPLGDGDPRQLIGTIQTERGYLSTSVGAETIVASDSDYCLELVVWPGAHGMYIGALSAAPGGDQQELVLPRGTSYRINDVRVAATGRTILTADVLLPPAAVADNDAVGTALPYRGGGQVLSARRARSARAASTQQRPTLPRVRAGSARRTRDVVGGFVGALGQVLRRRRGAAGPTASAPATGWWRRHRRRARVPLAHVDRNDAVRVDNPSAPAVREPTPALETSLEQQVMVPSPDAPVPVADEQSVPPDELAGLPADPVHSVVDEQAAVSVPDGSVPSSAVAPTSSSESVSAPGDSVASDPTGPVLAPAVVGHGADHAARQQFLADTEELVPPPSTTPVTLASVPLPEGLVFRRVSEQTRAEYRLVVGSNGRLYRAVDGSLFDTTWGARMGAADPDIFGAAQWHQHPANRRALLVLDVFGNIYAIADAQQPQTRLTHASLLHGAAATAALEVEVRQGIPMVFAYRSGEYQIPDDLNQEALALLTAEPYRLRMHRDARILAPALGRWWEDEEVLPVDSVRDDFEAAPVPYDGPISLVPVGTVTNEAPVRTPRGEQVRLPDPGLRTDRGLAMVPIAGGLLNYIDTPAAQRTIDGVDYLWVTGANGPGWVAQQDLVNAGFAYRRRWARLAQMITVTGPDGPVRLYGYERVERAATRIEEDGRNSVLLQRLVDDTQVWVHGEGVEQLGLPRWWELTGPAWPDEVGPQLADLEHLPDTPEVAQLRQLVTQSPERIRSMIRFDEPGVVDVHLMVEGRPQWVRLDRATTLPGPAADSSWDGHPSWPAMVLEAYTAAREHDNEAREFLAIYDLEYADMGSEEYPQIPTAQRYERLAGQVEQWLARHGADLDPADPVQAEYHVPLRPTGSSETDENGETWLQFVEVHRGEDASETVVQVRRSLTWLTENHYLYLEERDVFHRIVGGPIALAPYVMDRSAPVLRHTPASERTLTTAAVDEFDATRILPVGASVRIRSDINLPHLVVLEAAGDSVTVRRDSLESMGLSMPQSLGGPLWATNGPSVQDLADLPASAAVRQLRALVEEDPALVVTRMRRNLDGTVDVHLMVDQAARWVRVDRVSDLAWADDRPIWPVLFLRAVTAVEEGLLENFVADDEVPLIGDTGVPVPARSTTVATELDPVWANAAYPALITDEQLEQLRLVVGQDGRLYRAGDGVVFDTAGRRALFVMDRYANIYAAQRLADTESQVTHASMLRGTPATAAAEVVVRAGVIQMLVDRGGEYPNTTRYNDEALDYLIDVANLRLAPNLLLLGFDAVHGREVDRTQVSRGARLLFNAPRLYTAAGELLPPHLGGYLLHPDHPAARRRHNGVDWLWASGAGRTGWLRTAELTDVGYRWQPGTGRLFRGVQIGGRTAAGQQHSIVVHESERVVIDENRVVDDDGTTWVRLMHDGNELYILAETAHQLGTLPVTPLIGPLWGPRGPVPADLDHLPNTLPIRQLWELTQVPEQLMRGLVENRDGTIDVNLGSGWVRVGRLTDLPWRPDPERPIWPAIALAASVSATIDGLLRDASVDADLQFTALPVANQDEQHIETLAMGSTPDDLGDHQDLPERWGTPDLSSRGARANVSVRSVLSQSGGDGAQENLLSSQAVSALRSFLDNGAVPAQHNAQENLFSAEAQDALRSFVDNGVAPVTGSPLEPVDGPTPGAASTPGNLSVPADAPAASPARPAAESNPDQVVVGDSIPASDPAESESRPAEQPTPRNDSATSGSGPVPTRSTVPTAPDTIAQPDDGAPGSSTGARVLPAGPVPLASEVGPKMRSDPLRPTQRHIRLPFTAVYTDREAVLRPNAFGVLRSPNDPWNRYTDDTGTRYRVFGANGAGWVWDASLRAAGFRLGADGETFRYAHDLPGIDGPHAVYQREDVVVDESTGSTEQHAGALRLHLRGRSIWVDESAAAALGLFRPLPLRGPFWVDGGPRAADLDGLRGPVFGQLRLLAHQHPEFLRDMFRVQDSGSVDVRLLADGRARWVRVARFDSRGRDWPADRPTWPLLVVMATEEAAWHTMTEAALNDLLPDHPDLTDVDLSLPPAHAVAHRDRLTLRGPQLYLHGPVPPGPLRLTAAEVASDSPIIQAPNGVRVAMAAVRLTTCDAEEIDPFADGSLTVDHTAHGDESRPVPDAGRGWRWVVGDDSQGWVDVVELARHGFQQVPGTLELRRNMTLPADVTVYDGELVEIAPGSAVDEMVLRRADGTTVSLDRDTATALGLRFPHRLDAPLWQPGGPREVDVAGMRPMPVPAPQRAIEQLRRLVSLYPDIITASVRAVPEQDAVDVRMVYADEPRWVRVRLLGDWPALPAGHVGWPYIVLAAHRLLSLQTTTPAPYYLEDSESASPTRSASEAGFDEARPAPSTGRGPGERGEESTVSPSGPSGSSEQQRSGDAPSGVDFFDRSAFGG</sequence>
<dbReference type="Gene3D" id="3.40.50.300">
    <property type="entry name" value="P-loop containing nucleotide triphosphate hydrolases"/>
    <property type="match status" value="2"/>
</dbReference>
<comment type="caution">
    <text evidence="1">Lacks conserved residue(s) required for the propagation of feature annotation.</text>
</comment>
<feature type="compositionally biased region" description="Low complexity" evidence="2">
    <location>
        <begin position="513"/>
        <end position="559"/>
    </location>
</feature>
<feature type="domain" description="OTU" evidence="4">
    <location>
        <begin position="3665"/>
        <end position="3810"/>
    </location>
</feature>
<dbReference type="Pfam" id="PF00648">
    <property type="entry name" value="Peptidase_C2"/>
    <property type="match status" value="1"/>
</dbReference>
<feature type="active site" evidence="1">
    <location>
        <position position="4283"/>
    </location>
</feature>
<gene>
    <name evidence="6" type="ORF">F5X71_08250</name>
</gene>
<dbReference type="GO" id="GO:0005576">
    <property type="term" value="C:extracellular region"/>
    <property type="evidence" value="ECO:0007669"/>
    <property type="project" value="InterPro"/>
</dbReference>
<feature type="compositionally biased region" description="Basic and acidic residues" evidence="2">
    <location>
        <begin position="1987"/>
        <end position="2006"/>
    </location>
</feature>
<dbReference type="Proteomes" id="UP000501705">
    <property type="component" value="Chromosome"/>
</dbReference>
<feature type="compositionally biased region" description="Basic and acidic residues" evidence="2">
    <location>
        <begin position="959"/>
        <end position="972"/>
    </location>
</feature>
<dbReference type="InterPro" id="IPR011115">
    <property type="entry name" value="SecA_DEAD"/>
</dbReference>
<feature type="compositionally biased region" description="Basic and acidic residues" evidence="2">
    <location>
        <begin position="1147"/>
        <end position="1165"/>
    </location>
</feature>
<dbReference type="PROSITE" id="PS50203">
    <property type="entry name" value="CALPAIN_CAT"/>
    <property type="match status" value="2"/>
</dbReference>
<dbReference type="CDD" id="cd22744">
    <property type="entry name" value="OTU"/>
    <property type="match status" value="3"/>
</dbReference>
<dbReference type="EMBL" id="CP046171">
    <property type="protein sequence ID" value="QIS02316.1"/>
    <property type="molecule type" value="Genomic_DNA"/>
</dbReference>
<organism evidence="6 7">
    <name type="scientific">Nocardia brasiliensis</name>
    <dbReference type="NCBI Taxonomy" id="37326"/>
    <lineage>
        <taxon>Bacteria</taxon>
        <taxon>Bacillati</taxon>
        <taxon>Actinomycetota</taxon>
        <taxon>Actinomycetes</taxon>
        <taxon>Mycobacteriales</taxon>
        <taxon>Nocardiaceae</taxon>
        <taxon>Nocardia</taxon>
    </lineage>
</organism>
<keyword evidence="1" id="KW-0788">Thiol protease</keyword>
<dbReference type="Gene3D" id="3.90.70.80">
    <property type="match status" value="2"/>
</dbReference>
<dbReference type="SMART" id="SM00957">
    <property type="entry name" value="SecA_DEAD"/>
    <property type="match status" value="1"/>
</dbReference>
<keyword evidence="1" id="KW-0645">Protease</keyword>
<feature type="compositionally biased region" description="Low complexity" evidence="2">
    <location>
        <begin position="6726"/>
        <end position="6739"/>
    </location>
</feature>
<dbReference type="RefSeq" id="WP_167461414.1">
    <property type="nucleotide sequence ID" value="NZ_CP046171.1"/>
</dbReference>
<feature type="region of interest" description="Disordered" evidence="2">
    <location>
        <begin position="5187"/>
        <end position="5206"/>
    </location>
</feature>
<feature type="compositionally biased region" description="Low complexity" evidence="2">
    <location>
        <begin position="5288"/>
        <end position="5301"/>
    </location>
</feature>
<dbReference type="Gene3D" id="3.90.176.10">
    <property type="entry name" value="Toxin ADP-ribosyltransferase, Chain A, domain 1"/>
    <property type="match status" value="1"/>
</dbReference>
<dbReference type="InterPro" id="IPR003323">
    <property type="entry name" value="OTU_dom"/>
</dbReference>
<name>A0A6G9XN28_NOCBR</name>
<dbReference type="SUPFAM" id="SSF56399">
    <property type="entry name" value="ADP-ribosylation"/>
    <property type="match status" value="1"/>
</dbReference>
<dbReference type="GO" id="GO:0016020">
    <property type="term" value="C:membrane"/>
    <property type="evidence" value="ECO:0007669"/>
    <property type="project" value="InterPro"/>
</dbReference>
<dbReference type="SUPFAM" id="SSF54001">
    <property type="entry name" value="Cysteine proteinases"/>
    <property type="match status" value="3"/>
</dbReference>
<dbReference type="InterPro" id="IPR001300">
    <property type="entry name" value="Peptidase_C2_calpain_cat"/>
</dbReference>
<feature type="compositionally biased region" description="Low complexity" evidence="2">
    <location>
        <begin position="565"/>
        <end position="587"/>
    </location>
</feature>
<dbReference type="InterPro" id="IPR036670">
    <property type="entry name" value="SecA_X-link_sf"/>
</dbReference>
<feature type="compositionally biased region" description="Low complexity" evidence="2">
    <location>
        <begin position="995"/>
        <end position="1016"/>
    </location>
</feature>
<dbReference type="Pfam" id="PF03496">
    <property type="entry name" value="ADPrib_exo_Tox"/>
    <property type="match status" value="1"/>
</dbReference>
<feature type="region of interest" description="Disordered" evidence="2">
    <location>
        <begin position="1875"/>
        <end position="1894"/>
    </location>
</feature>
<feature type="compositionally biased region" description="Low complexity" evidence="2">
    <location>
        <begin position="798"/>
        <end position="822"/>
    </location>
</feature>
<dbReference type="Pfam" id="PF25547">
    <property type="entry name" value="WXG100_2"/>
    <property type="match status" value="1"/>
</dbReference>
<protein>
    <recommendedName>
        <fullName evidence="8">SecA family profile domain-containing protein</fullName>
    </recommendedName>
</protein>
<dbReference type="Gene3D" id="3.90.1440.10">
    <property type="entry name" value="SecA, preprotein cross-linking domain"/>
    <property type="match status" value="1"/>
</dbReference>
<dbReference type="GO" id="GO:0005524">
    <property type="term" value="F:ATP binding"/>
    <property type="evidence" value="ECO:0007669"/>
    <property type="project" value="InterPro"/>
</dbReference>
<feature type="compositionally biased region" description="Low complexity" evidence="2">
    <location>
        <begin position="2459"/>
        <end position="2495"/>
    </location>
</feature>
<feature type="compositionally biased region" description="Low complexity" evidence="2">
    <location>
        <begin position="7425"/>
        <end position="7442"/>
    </location>
</feature>
<feature type="compositionally biased region" description="Basic and acidic residues" evidence="2">
    <location>
        <begin position="781"/>
        <end position="795"/>
    </location>
</feature>
<evidence type="ECO:0000259" key="3">
    <source>
        <dbReference type="PROSITE" id="PS50203"/>
    </source>
</evidence>
<dbReference type="PANTHER" id="PTHR12460:SF38">
    <property type="entry name" value="KINETOPLAST-ASSOCIATED PROTEIN-LIKE PROTEIN"/>
    <property type="match status" value="1"/>
</dbReference>
<reference evidence="6 7" key="1">
    <citation type="journal article" date="2019" name="ACS Chem. Biol.">
        <title>Identification and Mobilization of a Cryptic Antibiotic Biosynthesis Gene Locus from a Human-Pathogenic Nocardia Isolate.</title>
        <authorList>
            <person name="Herisse M."/>
            <person name="Ishida K."/>
            <person name="Porter J.L."/>
            <person name="Howden B."/>
            <person name="Hertweck C."/>
            <person name="Stinear T.P."/>
            <person name="Pidot S.J."/>
        </authorList>
    </citation>
    <scope>NUCLEOTIDE SEQUENCE [LARGE SCALE GENOMIC DNA]</scope>
    <source>
        <strain evidence="6 7">AUSMDU00024985</strain>
    </source>
</reference>
<dbReference type="PANTHER" id="PTHR12460">
    <property type="entry name" value="CYCLIN-DEPENDENT KINASE INHIBITOR-RELATED PROTEIN"/>
    <property type="match status" value="1"/>
</dbReference>
<accession>A0A6G9XN28</accession>
<dbReference type="InterPro" id="IPR057746">
    <property type="entry name" value="CpnT-like_N"/>
</dbReference>
<dbReference type="GO" id="GO:0017038">
    <property type="term" value="P:protein import"/>
    <property type="evidence" value="ECO:0007669"/>
    <property type="project" value="InterPro"/>
</dbReference>
<keyword evidence="1" id="KW-0378">Hydrolase</keyword>
<proteinExistence type="predicted"/>
<evidence type="ECO:0000259" key="4">
    <source>
        <dbReference type="PROSITE" id="PS50802"/>
    </source>
</evidence>
<feature type="region of interest" description="Disordered" evidence="2">
    <location>
        <begin position="956"/>
        <end position="1040"/>
    </location>
</feature>
<feature type="compositionally biased region" description="Pro residues" evidence="2">
    <location>
        <begin position="1964"/>
        <end position="1976"/>
    </location>
</feature>
<feature type="compositionally biased region" description="Low complexity" evidence="2">
    <location>
        <begin position="2511"/>
        <end position="2522"/>
    </location>
</feature>
<feature type="compositionally biased region" description="Gly residues" evidence="2">
    <location>
        <begin position="468"/>
        <end position="487"/>
    </location>
</feature>
<evidence type="ECO:0000259" key="5">
    <source>
        <dbReference type="PROSITE" id="PS51196"/>
    </source>
</evidence>
<feature type="region of interest" description="Disordered" evidence="2">
    <location>
        <begin position="6701"/>
        <end position="6833"/>
    </location>
</feature>
<evidence type="ECO:0000256" key="2">
    <source>
        <dbReference type="SAM" id="MobiDB-lite"/>
    </source>
</evidence>
<feature type="domain" description="SecA family profile" evidence="5">
    <location>
        <begin position="1272"/>
        <end position="1869"/>
    </location>
</feature>
<dbReference type="PROSITE" id="PS51196">
    <property type="entry name" value="SECA_MOTOR_DEAD"/>
    <property type="match status" value="1"/>
</dbReference>
<feature type="active site" evidence="1">
    <location>
        <position position="4582"/>
    </location>
</feature>
<dbReference type="InterPro" id="IPR027417">
    <property type="entry name" value="P-loop_NTPase"/>
</dbReference>
<feature type="compositionally biased region" description="Low complexity" evidence="2">
    <location>
        <begin position="663"/>
        <end position="676"/>
    </location>
</feature>
<feature type="compositionally biased region" description="Gly residues" evidence="2">
    <location>
        <begin position="497"/>
        <end position="512"/>
    </location>
</feature>
<feature type="region of interest" description="Disordered" evidence="2">
    <location>
        <begin position="1137"/>
        <end position="1193"/>
    </location>
</feature>
<evidence type="ECO:0000313" key="7">
    <source>
        <dbReference type="Proteomes" id="UP000501705"/>
    </source>
</evidence>
<dbReference type="SUPFAM" id="SSF52540">
    <property type="entry name" value="P-loop containing nucleoside triphosphate hydrolases"/>
    <property type="match status" value="2"/>
</dbReference>
<feature type="region of interest" description="Disordered" evidence="2">
    <location>
        <begin position="5259"/>
        <end position="5368"/>
    </location>
</feature>
<dbReference type="InterPro" id="IPR014018">
    <property type="entry name" value="SecA_motor_DEAD"/>
</dbReference>
<feature type="region of interest" description="Disordered" evidence="2">
    <location>
        <begin position="1957"/>
        <end position="2011"/>
    </location>
</feature>